<dbReference type="EMBL" id="CP028490">
    <property type="protein sequence ID" value="AVX22793.1"/>
    <property type="molecule type" value="Genomic_DNA"/>
</dbReference>
<evidence type="ECO:0000256" key="1">
    <source>
        <dbReference type="SAM" id="Phobius"/>
    </source>
</evidence>
<dbReference type="Proteomes" id="UP000240475">
    <property type="component" value="Chromosome"/>
</dbReference>
<evidence type="ECO:0000313" key="2">
    <source>
        <dbReference type="EMBL" id="AVX22793.1"/>
    </source>
</evidence>
<reference evidence="2 3" key="1">
    <citation type="submission" date="2018-04" db="EMBL/GenBank/DDBJ databases">
        <authorList>
            <person name="Cha J.-S."/>
        </authorList>
    </citation>
    <scope>NUCLEOTIDE SEQUENCE [LARGE SCALE GENOMIC DNA]</scope>
    <source>
        <strain evidence="2 3">LMG5095</strain>
    </source>
</reference>
<keyword evidence="1" id="KW-1133">Transmembrane helix</keyword>
<dbReference type="AlphaFoldDB" id="A0AAD0I689"/>
<accession>A0AAD0I689</accession>
<proteinExistence type="predicted"/>
<organism evidence="2 3">
    <name type="scientific">Pseudomonas syringae pv. atrofaciens</name>
    <dbReference type="NCBI Taxonomy" id="192087"/>
    <lineage>
        <taxon>Bacteria</taxon>
        <taxon>Pseudomonadati</taxon>
        <taxon>Pseudomonadota</taxon>
        <taxon>Gammaproteobacteria</taxon>
        <taxon>Pseudomonadales</taxon>
        <taxon>Pseudomonadaceae</taxon>
        <taxon>Pseudomonas</taxon>
        <taxon>Pseudomonas syringae</taxon>
    </lineage>
</organism>
<sequence>MSNEIYRATVHVADIHENTSQELISITSDKLKLVLIEHLDLTENSRLWHTPASLVVAVALVLLTSSFKDSLGVPAATWQAFFMFLLVAFVLWLLYALSKLRKRYSIDQLIEKIKKKKIQEF</sequence>
<dbReference type="RefSeq" id="WP_050492126.1">
    <property type="nucleotide sequence ID" value="NZ_CP028490.1"/>
</dbReference>
<feature type="transmembrane region" description="Helical" evidence="1">
    <location>
        <begin position="47"/>
        <end position="66"/>
    </location>
</feature>
<keyword evidence="1" id="KW-0472">Membrane</keyword>
<protein>
    <submittedName>
        <fullName evidence="2">Uncharacterized protein</fullName>
    </submittedName>
</protein>
<gene>
    <name evidence="2" type="ORF">DA456_04990</name>
</gene>
<feature type="transmembrane region" description="Helical" evidence="1">
    <location>
        <begin position="78"/>
        <end position="97"/>
    </location>
</feature>
<name>A0AAD0I689_PSESX</name>
<evidence type="ECO:0000313" key="3">
    <source>
        <dbReference type="Proteomes" id="UP000240475"/>
    </source>
</evidence>
<keyword evidence="1" id="KW-0812">Transmembrane</keyword>